<organism evidence="2">
    <name type="scientific">uncultured organism</name>
    <dbReference type="NCBI Taxonomy" id="155900"/>
    <lineage>
        <taxon>unclassified sequences</taxon>
        <taxon>environmental samples</taxon>
    </lineage>
</organism>
<gene>
    <name evidence="2" type="ORF">KBTEX_00701</name>
</gene>
<feature type="transmembrane region" description="Helical" evidence="1">
    <location>
        <begin position="152"/>
        <end position="173"/>
    </location>
</feature>
<keyword evidence="1" id="KW-0472">Membrane</keyword>
<feature type="transmembrane region" description="Helical" evidence="1">
    <location>
        <begin position="52"/>
        <end position="73"/>
    </location>
</feature>
<evidence type="ECO:0000313" key="2">
    <source>
        <dbReference type="EMBL" id="QEA04393.1"/>
    </source>
</evidence>
<protein>
    <recommendedName>
        <fullName evidence="3">Zinc ribbon domain-containing protein</fullName>
    </recommendedName>
</protein>
<name>A0A5B8R8U1_9ZZZZ</name>
<reference evidence="2" key="1">
    <citation type="submission" date="2019-06" db="EMBL/GenBank/DDBJ databases">
        <authorList>
            <person name="Murdoch R.W."/>
            <person name="Fathepure B."/>
        </authorList>
    </citation>
    <scope>NUCLEOTIDE SEQUENCE</scope>
</reference>
<evidence type="ECO:0008006" key="3">
    <source>
        <dbReference type="Google" id="ProtNLM"/>
    </source>
</evidence>
<keyword evidence="1" id="KW-0812">Transmembrane</keyword>
<dbReference type="EMBL" id="MN079083">
    <property type="protein sequence ID" value="QEA04393.1"/>
    <property type="molecule type" value="Genomic_DNA"/>
</dbReference>
<feature type="transmembrane region" description="Helical" evidence="1">
    <location>
        <begin position="213"/>
        <end position="238"/>
    </location>
</feature>
<keyword evidence="1" id="KW-1133">Transmembrane helix</keyword>
<accession>A0A5B8R8U1</accession>
<dbReference type="AlphaFoldDB" id="A0A5B8R8U1"/>
<sequence>MECPKCGASRSAEQVTCTHCGVVFHKYATYLARLEAYEARRAERRTPLRERLAGRAAALAVPPAAMATLWWGYLALWLAFLVWGGSYMIQDIAALGRDAGFLHNVNLPFHEFGHLLFRPFGEWVTSLGGTLGQLLMPVICGIALLRGRGDTFGASLCLWWFGENFLDIAPYMADARAGQLPLLGGNTGHTAPYGFHDWEYLLGETGLLAYDRLLAAITLNAGRLIMAGALLWGAVLLLRARAAR</sequence>
<proteinExistence type="predicted"/>
<feature type="transmembrane region" description="Helical" evidence="1">
    <location>
        <begin position="123"/>
        <end position="145"/>
    </location>
</feature>
<evidence type="ECO:0000256" key="1">
    <source>
        <dbReference type="SAM" id="Phobius"/>
    </source>
</evidence>